<accession>B9M1Z8</accession>
<reference evidence="2 3" key="1">
    <citation type="submission" date="2009-01" db="EMBL/GenBank/DDBJ databases">
        <title>Complete sequence of Geobacter sp. FRC-32.</title>
        <authorList>
            <consortium name="US DOE Joint Genome Institute"/>
            <person name="Lucas S."/>
            <person name="Copeland A."/>
            <person name="Lapidus A."/>
            <person name="Glavina del Rio T."/>
            <person name="Dalin E."/>
            <person name="Tice H."/>
            <person name="Bruce D."/>
            <person name="Goodwin L."/>
            <person name="Pitluck S."/>
            <person name="Saunders E."/>
            <person name="Brettin T."/>
            <person name="Detter J.C."/>
            <person name="Han C."/>
            <person name="Larimer F."/>
            <person name="Land M."/>
            <person name="Hauser L."/>
            <person name="Kyrpides N."/>
            <person name="Ovchinnikova G."/>
            <person name="Kostka J."/>
            <person name="Richardson P."/>
        </authorList>
    </citation>
    <scope>NUCLEOTIDE SEQUENCE [LARGE SCALE GENOMIC DNA]</scope>
    <source>
        <strain evidence="3">DSM 22248 / JCM 15807 / FRC-32</strain>
    </source>
</reference>
<dbReference type="RefSeq" id="WP_012646023.1">
    <property type="nucleotide sequence ID" value="NC_011979.1"/>
</dbReference>
<keyword evidence="1" id="KW-0732">Signal</keyword>
<dbReference type="AlphaFoldDB" id="B9M1Z8"/>
<dbReference type="eggNOG" id="ENOG50346VX">
    <property type="taxonomic scope" value="Bacteria"/>
</dbReference>
<dbReference type="EMBL" id="CP001390">
    <property type="protein sequence ID" value="ACM19294.1"/>
    <property type="molecule type" value="Genomic_DNA"/>
</dbReference>
<keyword evidence="3" id="KW-1185">Reference proteome</keyword>
<sequence length="206" mass="23251">MILRIILITICLGLSVQTALAAIAPPRPFSGEGLLVIRPFPSRSSEPCCTLPIYGEPGVERITDLESSDLPSLTPVIQGRTGEYAAAVTGKKGNWLHIVYDEAGREGWLKNSRAWEYVTWNHFLKGRAAKLLPGLKKEFYLLRHDPSATAPQLEVLSRQKNLRIIDVREDWALVLVDLTAYGWLRWRDSDGRFTISIDEKFDPQKH</sequence>
<dbReference type="OrthoDB" id="5395582at2"/>
<dbReference type="Proteomes" id="UP000007721">
    <property type="component" value="Chromosome"/>
</dbReference>
<feature type="signal peptide" evidence="1">
    <location>
        <begin position="1"/>
        <end position="21"/>
    </location>
</feature>
<protein>
    <recommendedName>
        <fullName evidence="4">SH3b domain-containing protein</fullName>
    </recommendedName>
</protein>
<gene>
    <name evidence="2" type="ordered locus">Geob_0932</name>
</gene>
<evidence type="ECO:0000256" key="1">
    <source>
        <dbReference type="SAM" id="SignalP"/>
    </source>
</evidence>
<evidence type="ECO:0000313" key="2">
    <source>
        <dbReference type="EMBL" id="ACM19294.1"/>
    </source>
</evidence>
<feature type="chain" id="PRO_5002888877" description="SH3b domain-containing protein" evidence="1">
    <location>
        <begin position="22"/>
        <end position="206"/>
    </location>
</feature>
<name>B9M1Z8_GEODF</name>
<evidence type="ECO:0000313" key="3">
    <source>
        <dbReference type="Proteomes" id="UP000007721"/>
    </source>
</evidence>
<dbReference type="KEGG" id="geo:Geob_0932"/>
<proteinExistence type="predicted"/>
<evidence type="ECO:0008006" key="4">
    <source>
        <dbReference type="Google" id="ProtNLM"/>
    </source>
</evidence>
<dbReference type="STRING" id="316067.Geob_0932"/>
<dbReference type="HOGENOM" id="CLU_1309163_0_0_7"/>
<organism evidence="2 3">
    <name type="scientific">Geotalea daltonii (strain DSM 22248 / JCM 15807 / FRC-32)</name>
    <name type="common">Geobacter daltonii</name>
    <dbReference type="NCBI Taxonomy" id="316067"/>
    <lineage>
        <taxon>Bacteria</taxon>
        <taxon>Pseudomonadati</taxon>
        <taxon>Thermodesulfobacteriota</taxon>
        <taxon>Desulfuromonadia</taxon>
        <taxon>Geobacterales</taxon>
        <taxon>Geobacteraceae</taxon>
        <taxon>Geotalea</taxon>
    </lineage>
</organism>